<proteinExistence type="predicted"/>
<dbReference type="Proteomes" id="UP001607069">
    <property type="component" value="Unassembled WGS sequence"/>
</dbReference>
<gene>
    <name evidence="1" type="ORF">ACG5V6_10515</name>
</gene>
<comment type="caution">
    <text evidence="1">The sequence shown here is derived from an EMBL/GenBank/DDBJ whole genome shotgun (WGS) entry which is preliminary data.</text>
</comment>
<keyword evidence="2" id="KW-1185">Reference proteome</keyword>
<evidence type="ECO:0000313" key="1">
    <source>
        <dbReference type="EMBL" id="MFH0248643.1"/>
    </source>
</evidence>
<protein>
    <recommendedName>
        <fullName evidence="3">Lipoprotein</fullName>
    </recommendedName>
</protein>
<evidence type="ECO:0000313" key="2">
    <source>
        <dbReference type="Proteomes" id="UP001607069"/>
    </source>
</evidence>
<evidence type="ECO:0008006" key="3">
    <source>
        <dbReference type="Google" id="ProtNLM"/>
    </source>
</evidence>
<accession>A0ABW7HS51</accession>
<dbReference type="PROSITE" id="PS51257">
    <property type="entry name" value="PROKAR_LIPOPROTEIN"/>
    <property type="match status" value="1"/>
</dbReference>
<dbReference type="RefSeq" id="WP_237879621.1">
    <property type="nucleotide sequence ID" value="NZ_BAABEN010000016.1"/>
</dbReference>
<sequence length="191" mass="19949">MSWRSRRGLCAAAVGLAGALLTGCGGGGEAAQVPEGWGTLKTERLTVAYPQGFEETASRDGGPYEVARATLTEKGRMTASMTVEFDFGKGLNDADMAAGGAKARIQLGATPVKTTEIEVAGPGGREEARRIDYSFTFRGKEGGPPEGTEMDGVMLAGVDTEQRPYLITVNSVKGTLSERDVADIAGSVELK</sequence>
<name>A0ABW7HS51_9ACTN</name>
<organism evidence="1 2">
    <name type="scientific">Streptomyces chitinivorans</name>
    <dbReference type="NCBI Taxonomy" id="1257027"/>
    <lineage>
        <taxon>Bacteria</taxon>
        <taxon>Bacillati</taxon>
        <taxon>Actinomycetota</taxon>
        <taxon>Actinomycetes</taxon>
        <taxon>Kitasatosporales</taxon>
        <taxon>Streptomycetaceae</taxon>
        <taxon>Streptomyces</taxon>
    </lineage>
</organism>
<reference evidence="1 2" key="1">
    <citation type="submission" date="2024-10" db="EMBL/GenBank/DDBJ databases">
        <authorList>
            <person name="Cho J.-C."/>
        </authorList>
    </citation>
    <scope>NUCLEOTIDE SEQUENCE [LARGE SCALE GENOMIC DNA]</scope>
    <source>
        <strain evidence="1 2">KCTC29696</strain>
    </source>
</reference>
<dbReference type="EMBL" id="JBIHMK010000030">
    <property type="protein sequence ID" value="MFH0248643.1"/>
    <property type="molecule type" value="Genomic_DNA"/>
</dbReference>